<feature type="compositionally biased region" description="Polar residues" evidence="19">
    <location>
        <begin position="264"/>
        <end position="287"/>
    </location>
</feature>
<feature type="compositionally biased region" description="Basic residues" evidence="19">
    <location>
        <begin position="928"/>
        <end position="944"/>
    </location>
</feature>
<evidence type="ECO:0000256" key="5">
    <source>
        <dbReference type="ARBA" id="ARBA00012483"/>
    </source>
</evidence>
<accession>A0ABD0L2A9</accession>
<dbReference type="SMART" id="SM00184">
    <property type="entry name" value="RING"/>
    <property type="match status" value="1"/>
</dbReference>
<evidence type="ECO:0000259" key="21">
    <source>
        <dbReference type="PROSITE" id="PS50800"/>
    </source>
</evidence>
<dbReference type="InterPro" id="IPR006642">
    <property type="entry name" value="Rad18_UBZ4"/>
</dbReference>
<feature type="region of interest" description="Disordered" evidence="19">
    <location>
        <begin position="673"/>
        <end position="730"/>
    </location>
</feature>
<evidence type="ECO:0000256" key="6">
    <source>
        <dbReference type="ARBA" id="ARBA00022679"/>
    </source>
</evidence>
<keyword evidence="14" id="KW-0539">Nucleus</keyword>
<feature type="compositionally biased region" description="Basic and acidic residues" evidence="19">
    <location>
        <begin position="882"/>
        <end position="898"/>
    </location>
</feature>
<keyword evidence="7" id="KW-0479">Metal-binding</keyword>
<evidence type="ECO:0000256" key="9">
    <source>
        <dbReference type="ARBA" id="ARBA00022771"/>
    </source>
</evidence>
<feature type="region of interest" description="Disordered" evidence="19">
    <location>
        <begin position="766"/>
        <end position="1059"/>
    </location>
</feature>
<feature type="compositionally biased region" description="Basic and acidic residues" evidence="19">
    <location>
        <begin position="161"/>
        <end position="172"/>
    </location>
</feature>
<feature type="compositionally biased region" description="Polar residues" evidence="19">
    <location>
        <begin position="108"/>
        <end position="119"/>
    </location>
</feature>
<dbReference type="GO" id="GO:0061630">
    <property type="term" value="F:ubiquitin protein ligase activity"/>
    <property type="evidence" value="ECO:0007669"/>
    <property type="project" value="UniProtKB-EC"/>
</dbReference>
<evidence type="ECO:0000256" key="12">
    <source>
        <dbReference type="ARBA" id="ARBA00023125"/>
    </source>
</evidence>
<dbReference type="GO" id="GO:0008270">
    <property type="term" value="F:zinc ion binding"/>
    <property type="evidence" value="ECO:0007669"/>
    <property type="project" value="UniProtKB-KW"/>
</dbReference>
<dbReference type="EMBL" id="JACVVK020000091">
    <property type="protein sequence ID" value="KAK7493595.1"/>
    <property type="molecule type" value="Genomic_DNA"/>
</dbReference>
<evidence type="ECO:0000256" key="17">
    <source>
        <dbReference type="PROSITE-ProRule" id="PRU00175"/>
    </source>
</evidence>
<feature type="compositionally biased region" description="Basic and acidic residues" evidence="19">
    <location>
        <begin position="1182"/>
        <end position="1192"/>
    </location>
</feature>
<protein>
    <recommendedName>
        <fullName evidence="5">RING-type E3 ubiquitin transferase</fullName>
        <ecNumber evidence="5">2.3.2.27</ecNumber>
    </recommendedName>
    <alternativeName>
        <fullName evidence="15 16">RING-type E3 ubiquitin transferase RAD18</fullName>
    </alternativeName>
</protein>
<dbReference type="PANTHER" id="PTHR14134">
    <property type="entry name" value="E3 UBIQUITIN-PROTEIN LIGASE RAD18"/>
    <property type="match status" value="1"/>
</dbReference>
<dbReference type="Gene3D" id="3.30.40.10">
    <property type="entry name" value="Zinc/RING finger domain, C3HC4 (zinc finger)"/>
    <property type="match status" value="1"/>
</dbReference>
<feature type="compositionally biased region" description="Basic and acidic residues" evidence="19">
    <location>
        <begin position="945"/>
        <end position="960"/>
    </location>
</feature>
<dbReference type="Gene3D" id="3.30.160.60">
    <property type="entry name" value="Classic Zinc Finger"/>
    <property type="match status" value="1"/>
</dbReference>
<evidence type="ECO:0000256" key="10">
    <source>
        <dbReference type="ARBA" id="ARBA00022786"/>
    </source>
</evidence>
<gene>
    <name evidence="23" type="ORF">BaRGS_00015107</name>
</gene>
<keyword evidence="24" id="KW-1185">Reference proteome</keyword>
<feature type="domain" description="RING-type" evidence="20">
    <location>
        <begin position="27"/>
        <end position="66"/>
    </location>
</feature>
<dbReference type="PROSITE" id="PS50800">
    <property type="entry name" value="SAP"/>
    <property type="match status" value="1"/>
</dbReference>
<keyword evidence="12" id="KW-0238">DNA-binding</keyword>
<feature type="compositionally biased region" description="Polar residues" evidence="19">
    <location>
        <begin position="1026"/>
        <end position="1041"/>
    </location>
</feature>
<feature type="region of interest" description="Disordered" evidence="19">
    <location>
        <begin position="108"/>
        <end position="147"/>
    </location>
</feature>
<feature type="region of interest" description="Disordered" evidence="19">
    <location>
        <begin position="1131"/>
        <end position="1245"/>
    </location>
</feature>
<dbReference type="InterPro" id="IPR013083">
    <property type="entry name" value="Znf_RING/FYVE/PHD"/>
</dbReference>
<keyword evidence="8 18" id="KW-0227">DNA damage</keyword>
<evidence type="ECO:0000256" key="14">
    <source>
        <dbReference type="ARBA" id="ARBA00023242"/>
    </source>
</evidence>
<dbReference type="PANTHER" id="PTHR14134:SF2">
    <property type="entry name" value="E3 UBIQUITIN-PROTEIN LIGASE RAD18"/>
    <property type="match status" value="1"/>
</dbReference>
<dbReference type="GO" id="GO:0003677">
    <property type="term" value="F:DNA binding"/>
    <property type="evidence" value="ECO:0007669"/>
    <property type="project" value="UniProtKB-KW"/>
</dbReference>
<dbReference type="GO" id="GO:0006281">
    <property type="term" value="P:DNA repair"/>
    <property type="evidence" value="ECO:0007669"/>
    <property type="project" value="UniProtKB-KW"/>
</dbReference>
<feature type="compositionally biased region" description="Basic residues" evidence="19">
    <location>
        <begin position="1050"/>
        <end position="1059"/>
    </location>
</feature>
<comment type="pathway">
    <text evidence="3">Protein modification; protein ubiquitination.</text>
</comment>
<evidence type="ECO:0000259" key="20">
    <source>
        <dbReference type="PROSITE" id="PS50089"/>
    </source>
</evidence>
<evidence type="ECO:0000313" key="23">
    <source>
        <dbReference type="EMBL" id="KAK7493595.1"/>
    </source>
</evidence>
<proteinExistence type="inferred from homology"/>
<keyword evidence="11" id="KW-0862">Zinc</keyword>
<feature type="region of interest" description="Disordered" evidence="19">
    <location>
        <begin position="246"/>
        <end position="296"/>
    </location>
</feature>
<feature type="compositionally biased region" description="Low complexity" evidence="19">
    <location>
        <begin position="1164"/>
        <end position="1176"/>
    </location>
</feature>
<dbReference type="InterPro" id="IPR039577">
    <property type="entry name" value="Rad18"/>
</dbReference>
<sequence length="1754" mass="192405">MSTSASDDEFWPDSLSFVKDFDGILRCPICFDYMQAPMLLPNCQHNFCSLCIRRYFIHKEQCPVCSSGASSNELRSNQIMDTTIQQYKKMRQPLFELVMNKQCTYDVSSSKSNHSSQTVIARREKPVQPAEMSAKANKDADHSLFVPVKTSPLSANSVVTKQEKRSPRENSLARKCASNALKAMKRSSMALESSSDSDSSDVEIVTEESETSQKLSPFPCQPNSSFLASLSDSPKRKTVQSKLFAHMRRSSDQADVSSGEKGDPNTSSPKGSNLSNGSPVPSTSQGSPAVGGVPSPLLSPHRCAFAKKDKGKSASSPVSSSVGEKVPCPVCGVPVLALAVNRHLDLCLASSEKKAAMRQNERRKPLPKLVYNLMPDKDIRRRLKELGLSTQGDRQTLIKRHHEFTLFHNADCDSVTPRPVSDLLKEFEDAQGLQKKMTSKSANSQSILRFTKDSKKEDIEKAQKSYALQHKAQFKSLIRDARERMKAVKRNQGKQDHSGAQPAGSSQETSDTPESTPEETADTESPASSQGASMELALLESTLEGTAKVGGVVHSRVECDFDDDASRGEQNTVAVETVNTENADRGFGVREPPVSGVGDTEYSCSCVGACNCEHSHMNSHSHADRHSHQDSHSHQNLVTDMNSTVTAGQLITGTVSNSSVGIGEILKSEEGFCNSKVDDGGVQTKDGEKHRREVDGGNVQKRDTAKESGGQMTPASDFREDSSHSNEVMSSRLSEIEYVRVVPQSEIERVAEVSAQITEDASKSFKLPDTKRVSRSKHAGLHQRKHASRAKRQKLDHARSENGSLGAEVPTPVPDTESASSDSSEVCTSPDSGSHTSRAKRQKVDRETRSPDFAVNPPVLEGTTGDRNEVCTFPDSRSVGEPSEHPCENFDADRDAVLDKTYSPASNPETDDASTDSQISRREENGGKYRHRKQVTSTKKSKGKHSVDENKMNHRTHESSEGQQSVLVSSPSKLHGVQVMETEEEMRGEPLDRKALGERHKKGKRRSHQQKQNPDSCKHLSAIEIETQQPETGESQSTETVSEMGEVRSKGKKLLRQAKKQGKKSLSAVLCSGYPGHVEQTEQTAAESEYADFRLPLDSAQHTHFELKSLLKKKKRKSVVVFKKSVRFHGLKSRDNGGCADSEQSDSCSPEVATESGSDDYNEEIQSQSSSPIESSALVADGEPHDISEARRCKQASTECSELDPAENGQTFQTVEATEGILVGFTAEKPSKQGKKGKGSKKKTLSLKDVQNFPQLNTEALRESMSDSDLRENHVGGVVSASTSDSGDTVEEDGFAQLADPASPKLLHGHKHKTRRPLGDVSATDSSVTSVKAVGKKFRKCKRRDADIQVETENVESLQGLEDFLVSPADAVKTKQHFYVTTIRRHLGFDSVRAAVTTVLCSSGFKMFAGSFPRVLRSVIPPKIRNFSTPPSKVTPTGKFPGVKMPVLSSRCEQLRAADLIDYQAVMAIDPDIHSGLDQLPYDYPSFVTGPGIRGYIYTMGLAGRFSPDCRAEGMYARFARSMLQGYQGLPELRYNTQTIADYGTLVARPRKWLQGGRKVLDKLGKVWDIDRKALENSQSPIQLPVTCVVRDLSNWEVFTMLSRDHEDVCHLFPEGRLLGNPQGSPCRLMPDNLKTIFKENNAFLASGETSPPTTSGSKFPGTLVTYSSFYYCDRGLCYTIDIYGTGCAEELRAHLQWHLARALSVSDATGTVLLITYQPKMSESIEEMAEAIPLLGSSDSHFTVVETPFPHMV</sequence>
<comment type="similarity">
    <text evidence="4">Belongs to the RAD18 family.</text>
</comment>
<feature type="compositionally biased region" description="Basic residues" evidence="19">
    <location>
        <begin position="773"/>
        <end position="792"/>
    </location>
</feature>
<feature type="compositionally biased region" description="Polar residues" evidence="19">
    <location>
        <begin position="817"/>
        <end position="836"/>
    </location>
</feature>
<evidence type="ECO:0000256" key="13">
    <source>
        <dbReference type="ARBA" id="ARBA00023204"/>
    </source>
</evidence>
<feature type="compositionally biased region" description="Low complexity" evidence="19">
    <location>
        <begin position="505"/>
        <end position="515"/>
    </location>
</feature>
<evidence type="ECO:0000256" key="7">
    <source>
        <dbReference type="ARBA" id="ARBA00022723"/>
    </source>
</evidence>
<feature type="region of interest" description="Disordered" evidence="19">
    <location>
        <begin position="1302"/>
        <end position="1324"/>
    </location>
</feature>
<dbReference type="InterPro" id="IPR003034">
    <property type="entry name" value="SAP_dom"/>
</dbReference>
<evidence type="ECO:0000256" key="19">
    <source>
        <dbReference type="SAM" id="MobiDB-lite"/>
    </source>
</evidence>
<dbReference type="InterPro" id="IPR056483">
    <property type="entry name" value="Hisat_C"/>
</dbReference>
<evidence type="ECO:0000256" key="15">
    <source>
        <dbReference type="ARBA" id="ARBA00031783"/>
    </source>
</evidence>
<dbReference type="SMART" id="SM00513">
    <property type="entry name" value="SAP"/>
    <property type="match status" value="1"/>
</dbReference>
<feature type="region of interest" description="Disordered" evidence="19">
    <location>
        <begin position="187"/>
        <end position="220"/>
    </location>
</feature>
<feature type="compositionally biased region" description="Basic residues" evidence="19">
    <location>
        <begin position="1232"/>
        <end position="1245"/>
    </location>
</feature>
<dbReference type="CDD" id="cd16529">
    <property type="entry name" value="RING-HC_RAD18"/>
    <property type="match status" value="1"/>
</dbReference>
<dbReference type="PROSITE" id="PS51908">
    <property type="entry name" value="ZF_UBZ4"/>
    <property type="match status" value="1"/>
</dbReference>
<dbReference type="SUPFAM" id="SSF57850">
    <property type="entry name" value="RING/U-box"/>
    <property type="match status" value="1"/>
</dbReference>
<comment type="catalytic activity">
    <reaction evidence="1">
        <text>S-ubiquitinyl-[E2 ubiquitin-conjugating enzyme]-L-cysteine + [acceptor protein]-L-lysine = [E2 ubiquitin-conjugating enzyme]-L-cysteine + N(6)-ubiquitinyl-[acceptor protein]-L-lysine.</text>
        <dbReference type="EC" id="2.3.2.27"/>
    </reaction>
</comment>
<feature type="compositionally biased region" description="Basic and acidic residues" evidence="19">
    <location>
        <begin position="685"/>
        <end position="706"/>
    </location>
</feature>
<dbReference type="GO" id="GO:0005634">
    <property type="term" value="C:nucleus"/>
    <property type="evidence" value="ECO:0007669"/>
    <property type="project" value="UniProtKB-SubCell"/>
</dbReference>
<dbReference type="InterPro" id="IPR001841">
    <property type="entry name" value="Znf_RING"/>
</dbReference>
<dbReference type="PROSITE" id="PS50089">
    <property type="entry name" value="ZF_RING_2"/>
    <property type="match status" value="1"/>
</dbReference>
<reference evidence="23 24" key="1">
    <citation type="journal article" date="2023" name="Sci. Data">
        <title>Genome assembly of the Korean intertidal mud-creeper Batillaria attramentaria.</title>
        <authorList>
            <person name="Patra A.K."/>
            <person name="Ho P.T."/>
            <person name="Jun S."/>
            <person name="Lee S.J."/>
            <person name="Kim Y."/>
            <person name="Won Y.J."/>
        </authorList>
    </citation>
    <scope>NUCLEOTIDE SEQUENCE [LARGE SCALE GENOMIC DNA]</scope>
    <source>
        <strain evidence="23">Wonlab-2016</strain>
    </source>
</reference>
<organism evidence="23 24">
    <name type="scientific">Batillaria attramentaria</name>
    <dbReference type="NCBI Taxonomy" id="370345"/>
    <lineage>
        <taxon>Eukaryota</taxon>
        <taxon>Metazoa</taxon>
        <taxon>Spiralia</taxon>
        <taxon>Lophotrochozoa</taxon>
        <taxon>Mollusca</taxon>
        <taxon>Gastropoda</taxon>
        <taxon>Caenogastropoda</taxon>
        <taxon>Sorbeoconcha</taxon>
        <taxon>Cerithioidea</taxon>
        <taxon>Batillariidae</taxon>
        <taxon>Batillaria</taxon>
    </lineage>
</organism>
<feature type="domain" description="UBZ4-type" evidence="22">
    <location>
        <begin position="325"/>
        <end position="352"/>
    </location>
</feature>
<evidence type="ECO:0000256" key="2">
    <source>
        <dbReference type="ARBA" id="ARBA00004123"/>
    </source>
</evidence>
<evidence type="ECO:0000256" key="4">
    <source>
        <dbReference type="ARBA" id="ARBA00009506"/>
    </source>
</evidence>
<evidence type="ECO:0000259" key="22">
    <source>
        <dbReference type="PROSITE" id="PS51908"/>
    </source>
</evidence>
<keyword evidence="6" id="KW-0808">Transferase</keyword>
<feature type="compositionally biased region" description="Basic residues" evidence="19">
    <location>
        <begin position="999"/>
        <end position="1009"/>
    </location>
</feature>
<comment type="subcellular location">
    <subcellularLocation>
        <location evidence="2">Nucleus</location>
    </subcellularLocation>
</comment>
<feature type="compositionally biased region" description="Acidic residues" evidence="19">
    <location>
        <begin position="198"/>
        <end position="210"/>
    </location>
</feature>
<evidence type="ECO:0000256" key="11">
    <source>
        <dbReference type="ARBA" id="ARBA00022833"/>
    </source>
</evidence>
<dbReference type="Pfam" id="PF24066">
    <property type="entry name" value="Hisat_C"/>
    <property type="match status" value="1"/>
</dbReference>
<evidence type="ECO:0000256" key="18">
    <source>
        <dbReference type="PROSITE-ProRule" id="PRU01256"/>
    </source>
</evidence>
<comment type="caution">
    <text evidence="23">The sequence shown here is derived from an EMBL/GenBank/DDBJ whole genome shotgun (WGS) entry which is preliminary data.</text>
</comment>
<feature type="region of interest" description="Disordered" evidence="19">
    <location>
        <begin position="156"/>
        <end position="175"/>
    </location>
</feature>
<feature type="domain" description="SAP" evidence="21">
    <location>
        <begin position="371"/>
        <end position="405"/>
    </location>
</feature>
<feature type="compositionally biased region" description="Basic and acidic residues" evidence="19">
    <location>
        <begin position="985"/>
        <end position="998"/>
    </location>
</feature>
<feature type="compositionally biased region" description="Polar residues" evidence="19">
    <location>
        <begin position="961"/>
        <end position="972"/>
    </location>
</feature>
<evidence type="ECO:0000256" key="3">
    <source>
        <dbReference type="ARBA" id="ARBA00004906"/>
    </source>
</evidence>
<evidence type="ECO:0000256" key="8">
    <source>
        <dbReference type="ARBA" id="ARBA00022763"/>
    </source>
</evidence>
<dbReference type="FunFam" id="3.30.40.10:FF:000172">
    <property type="entry name" value="E3 ubiquitin-protein ligase RAD18"/>
    <property type="match status" value="1"/>
</dbReference>
<feature type="region of interest" description="Disordered" evidence="19">
    <location>
        <begin position="486"/>
        <end position="532"/>
    </location>
</feature>
<keyword evidence="13 18" id="KW-0234">DNA repair</keyword>
<keyword evidence="10" id="KW-0833">Ubl conjugation pathway</keyword>
<dbReference type="Proteomes" id="UP001519460">
    <property type="component" value="Unassembled WGS sequence"/>
</dbReference>
<dbReference type="Pfam" id="PF13923">
    <property type="entry name" value="zf-C3HC4_2"/>
    <property type="match status" value="1"/>
</dbReference>
<name>A0ABD0L2A9_9CAEN</name>
<evidence type="ECO:0000256" key="16">
    <source>
        <dbReference type="ARBA" id="ARBA00082369"/>
    </source>
</evidence>
<feature type="compositionally biased region" description="Basic residues" evidence="19">
    <location>
        <begin position="1307"/>
        <end position="1316"/>
    </location>
</feature>
<dbReference type="InterPro" id="IPR017907">
    <property type="entry name" value="Znf_RING_CS"/>
</dbReference>
<dbReference type="PROSITE" id="PS00518">
    <property type="entry name" value="ZF_RING_1"/>
    <property type="match status" value="1"/>
</dbReference>
<evidence type="ECO:0000256" key="1">
    <source>
        <dbReference type="ARBA" id="ARBA00000900"/>
    </source>
</evidence>
<evidence type="ECO:0000313" key="24">
    <source>
        <dbReference type="Proteomes" id="UP001519460"/>
    </source>
</evidence>
<dbReference type="EC" id="2.3.2.27" evidence="5"/>
<dbReference type="SMART" id="SM00734">
    <property type="entry name" value="ZnF_Rad18"/>
    <property type="match status" value="1"/>
</dbReference>
<keyword evidence="9 17" id="KW-0863">Zinc-finger</keyword>